<dbReference type="AlphaFoldDB" id="A0AAN8E9I5"/>
<dbReference type="Gene3D" id="3.40.50.300">
    <property type="entry name" value="P-loop containing nucleotide triphosphate hydrolases"/>
    <property type="match status" value="1"/>
</dbReference>
<sequence length="206" mass="23117">MESTEGTSVRTTVAAQAPQDILDTIVPLLKRSPNDDRPVILMTCGLAGSGKTTLVKAVIGVLPQFTRLSIDEIIFEEHGLYGVDYPADDKLYEQYNEEADAIYLDTFRRLLEEKKDVVLERSFYAKEDRDEFKKMVEDGGGRLVLVYLKAVDKEVLWDRICSRSAKGKEANSSLDISREILDRYWAGFEAPDGEGEVVVDVLPALH</sequence>
<evidence type="ECO:0000313" key="1">
    <source>
        <dbReference type="EMBL" id="KAK5949719.1"/>
    </source>
</evidence>
<comment type="caution">
    <text evidence="1">The sequence shown here is derived from an EMBL/GenBank/DDBJ whole genome shotgun (WGS) entry which is preliminary data.</text>
</comment>
<dbReference type="SUPFAM" id="SSF52540">
    <property type="entry name" value="P-loop containing nucleoside triphosphate hydrolases"/>
    <property type="match status" value="1"/>
</dbReference>
<reference evidence="1 2" key="1">
    <citation type="submission" date="2022-12" db="EMBL/GenBank/DDBJ databases">
        <title>Genomic features and morphological characterization of a novel Knufia sp. strain isolated from spacecraft assembly facility.</title>
        <authorList>
            <person name="Teixeira M."/>
            <person name="Chander A.M."/>
            <person name="Stajich J.E."/>
            <person name="Venkateswaran K."/>
        </authorList>
    </citation>
    <scope>NUCLEOTIDE SEQUENCE [LARGE SCALE GENOMIC DNA]</scope>
    <source>
        <strain evidence="1 2">FJI-L2-BK-P2</strain>
    </source>
</reference>
<dbReference type="Proteomes" id="UP001316803">
    <property type="component" value="Unassembled WGS sequence"/>
</dbReference>
<name>A0AAN8E9I5_9EURO</name>
<accession>A0AAN8E9I5</accession>
<evidence type="ECO:0000313" key="2">
    <source>
        <dbReference type="Proteomes" id="UP001316803"/>
    </source>
</evidence>
<proteinExistence type="predicted"/>
<dbReference type="Pfam" id="PF13671">
    <property type="entry name" value="AAA_33"/>
    <property type="match status" value="1"/>
</dbReference>
<dbReference type="EMBL" id="JAKLMC020000033">
    <property type="protein sequence ID" value="KAK5949719.1"/>
    <property type="molecule type" value="Genomic_DNA"/>
</dbReference>
<protein>
    <recommendedName>
        <fullName evidence="3">P-loop containing nucleoside triphosphate hydrolase protein</fullName>
    </recommendedName>
</protein>
<dbReference type="InterPro" id="IPR027417">
    <property type="entry name" value="P-loop_NTPase"/>
</dbReference>
<evidence type="ECO:0008006" key="3">
    <source>
        <dbReference type="Google" id="ProtNLM"/>
    </source>
</evidence>
<organism evidence="1 2">
    <name type="scientific">Knufia fluminis</name>
    <dbReference type="NCBI Taxonomy" id="191047"/>
    <lineage>
        <taxon>Eukaryota</taxon>
        <taxon>Fungi</taxon>
        <taxon>Dikarya</taxon>
        <taxon>Ascomycota</taxon>
        <taxon>Pezizomycotina</taxon>
        <taxon>Eurotiomycetes</taxon>
        <taxon>Chaetothyriomycetidae</taxon>
        <taxon>Chaetothyriales</taxon>
        <taxon>Trichomeriaceae</taxon>
        <taxon>Knufia</taxon>
    </lineage>
</organism>
<keyword evidence="2" id="KW-1185">Reference proteome</keyword>
<gene>
    <name evidence="1" type="ORF">OHC33_009316</name>
</gene>